<reference evidence="6" key="2">
    <citation type="submission" date="2023-05" db="EMBL/GenBank/DDBJ databases">
        <authorList>
            <consortium name="Lawrence Berkeley National Laboratory"/>
            <person name="Steindorff A."/>
            <person name="Hensen N."/>
            <person name="Bonometti L."/>
            <person name="Westerberg I."/>
            <person name="Brannstrom I.O."/>
            <person name="Guillou S."/>
            <person name="Cros-Aarteil S."/>
            <person name="Calhoun S."/>
            <person name="Haridas S."/>
            <person name="Kuo A."/>
            <person name="Mondo S."/>
            <person name="Pangilinan J."/>
            <person name="Riley R."/>
            <person name="Labutti K."/>
            <person name="Andreopoulos B."/>
            <person name="Lipzen A."/>
            <person name="Chen C."/>
            <person name="Yanf M."/>
            <person name="Daum C."/>
            <person name="Ng V."/>
            <person name="Clum A."/>
            <person name="Ohm R."/>
            <person name="Martin F."/>
            <person name="Silar P."/>
            <person name="Natvig D."/>
            <person name="Lalanne C."/>
            <person name="Gautier V."/>
            <person name="Ament-Velasquez S.L."/>
            <person name="Kruys A."/>
            <person name="Hutchinson M.I."/>
            <person name="Powell A.J."/>
            <person name="Barry K."/>
            <person name="Miller A.N."/>
            <person name="Grigoriev I.V."/>
            <person name="Debuchy R."/>
            <person name="Gladieux P."/>
            <person name="Thoren M.H."/>
            <person name="Johannesson H."/>
        </authorList>
    </citation>
    <scope>NUCLEOTIDE SEQUENCE</scope>
    <source>
        <strain evidence="6">CBS 990.96</strain>
    </source>
</reference>
<accession>A0AAN7BKX5</accession>
<dbReference type="PANTHER" id="PTHR21240">
    <property type="entry name" value="2-AMINO-3-CARBOXYLMUCONATE-6-SEMIALDEHYDE DECARBOXYLASE"/>
    <property type="match status" value="1"/>
</dbReference>
<evidence type="ECO:0000256" key="3">
    <source>
        <dbReference type="RuleBase" id="RU366045"/>
    </source>
</evidence>
<reference evidence="6" key="1">
    <citation type="journal article" date="2023" name="Mol. Phylogenet. Evol.">
        <title>Genome-scale phylogeny and comparative genomics of the fungal order Sordariales.</title>
        <authorList>
            <person name="Hensen N."/>
            <person name="Bonometti L."/>
            <person name="Westerberg I."/>
            <person name="Brannstrom I.O."/>
            <person name="Guillou S."/>
            <person name="Cros-Aarteil S."/>
            <person name="Calhoun S."/>
            <person name="Haridas S."/>
            <person name="Kuo A."/>
            <person name="Mondo S."/>
            <person name="Pangilinan J."/>
            <person name="Riley R."/>
            <person name="LaButti K."/>
            <person name="Andreopoulos B."/>
            <person name="Lipzen A."/>
            <person name="Chen C."/>
            <person name="Yan M."/>
            <person name="Daum C."/>
            <person name="Ng V."/>
            <person name="Clum A."/>
            <person name="Steindorff A."/>
            <person name="Ohm R.A."/>
            <person name="Martin F."/>
            <person name="Silar P."/>
            <person name="Natvig D.O."/>
            <person name="Lalanne C."/>
            <person name="Gautier V."/>
            <person name="Ament-Velasquez S.L."/>
            <person name="Kruys A."/>
            <person name="Hutchinson M.I."/>
            <person name="Powell A.J."/>
            <person name="Barry K."/>
            <person name="Miller A.N."/>
            <person name="Grigoriev I.V."/>
            <person name="Debuchy R."/>
            <person name="Gladieux P."/>
            <person name="Hiltunen Thoren M."/>
            <person name="Johannesson H."/>
        </authorList>
    </citation>
    <scope>NUCLEOTIDE SEQUENCE</scope>
    <source>
        <strain evidence="6">CBS 990.96</strain>
    </source>
</reference>
<dbReference type="EMBL" id="MU865374">
    <property type="protein sequence ID" value="KAK4225142.1"/>
    <property type="molecule type" value="Genomic_DNA"/>
</dbReference>
<evidence type="ECO:0000313" key="6">
    <source>
        <dbReference type="EMBL" id="KAK4225142.1"/>
    </source>
</evidence>
<dbReference type="AlphaFoldDB" id="A0AAN7BKX5"/>
<feature type="region of interest" description="Disordered" evidence="4">
    <location>
        <begin position="35"/>
        <end position="61"/>
    </location>
</feature>
<dbReference type="GO" id="GO:0019748">
    <property type="term" value="P:secondary metabolic process"/>
    <property type="evidence" value="ECO:0007669"/>
    <property type="project" value="TreeGrafter"/>
</dbReference>
<dbReference type="GO" id="GO:0016831">
    <property type="term" value="F:carboxy-lyase activity"/>
    <property type="evidence" value="ECO:0007669"/>
    <property type="project" value="UniProtKB-KW"/>
</dbReference>
<keyword evidence="7" id="KW-1185">Reference proteome</keyword>
<sequence>MSSSPTTSRKAPKGTIAIEEAVLDPAGLSWISNSAALFNPSHPSSSGPSPPPSPTQSKHGQLTQALLDIHSTRLAQMDAHGVEYMLLSLTSPGPQGEPDAEKALKIAREANDWLSAQVSLNPARFGGLASVSMHNAEDAAAEAVRAVKELGFFGLIINDYQDVSQGGDSENKKYYDTAEFDPFWKTVEELDVPVYLHPRYPPDRDLQPGTRYGDRKQILGAAVQFHLDLSMHVYGICSSGVFDRFPGLKVVLGHLGEGIPFNLIRADHWINKPVKKASRPCKEDYTYYFTHNISVTTSGNFNTLGLKFCIDQIGIERCLFSIDYPYDTIAEAQYWWHGVDLPDDQKEMVARGNAIKLFKLPLEL</sequence>
<evidence type="ECO:0000259" key="5">
    <source>
        <dbReference type="Pfam" id="PF04909"/>
    </source>
</evidence>
<dbReference type="SUPFAM" id="SSF51556">
    <property type="entry name" value="Metallo-dependent hydrolases"/>
    <property type="match status" value="1"/>
</dbReference>
<evidence type="ECO:0000256" key="4">
    <source>
        <dbReference type="SAM" id="MobiDB-lite"/>
    </source>
</evidence>
<protein>
    <submittedName>
        <fullName evidence="6">2,3-dihydroxybenzoic acid decarboxylase</fullName>
    </submittedName>
</protein>
<feature type="domain" description="Amidohydrolase-related" evidence="5">
    <location>
        <begin position="70"/>
        <end position="360"/>
    </location>
</feature>
<dbReference type="Pfam" id="PF04909">
    <property type="entry name" value="Amidohydro_2"/>
    <property type="match status" value="1"/>
</dbReference>
<evidence type="ECO:0000256" key="2">
    <source>
        <dbReference type="ARBA" id="ARBA00023239"/>
    </source>
</evidence>
<dbReference type="InterPro" id="IPR032465">
    <property type="entry name" value="ACMSD"/>
</dbReference>
<dbReference type="InterPro" id="IPR006680">
    <property type="entry name" value="Amidohydro-rel"/>
</dbReference>
<name>A0AAN7BKX5_9PEZI</name>
<dbReference type="PANTHER" id="PTHR21240:SF31">
    <property type="entry name" value="AMIDOHYDROLASE FAMILY PROTEIN (AFU_ORTHOLOGUE AFUA_7G05840)"/>
    <property type="match status" value="1"/>
</dbReference>
<proteinExistence type="inferred from homology"/>
<comment type="caution">
    <text evidence="6">The sequence shown here is derived from an EMBL/GenBank/DDBJ whole genome shotgun (WGS) entry which is preliminary data.</text>
</comment>
<dbReference type="GO" id="GO:0016787">
    <property type="term" value="F:hydrolase activity"/>
    <property type="evidence" value="ECO:0007669"/>
    <property type="project" value="InterPro"/>
</dbReference>
<comment type="similarity">
    <text evidence="3">Belongs to the metallo-dependent hydrolases superfamily.</text>
</comment>
<keyword evidence="2 3" id="KW-0456">Lyase</keyword>
<keyword evidence="1 3" id="KW-0210">Decarboxylase</keyword>
<dbReference type="Proteomes" id="UP001301958">
    <property type="component" value="Unassembled WGS sequence"/>
</dbReference>
<organism evidence="6 7">
    <name type="scientific">Podospora fimiseda</name>
    <dbReference type="NCBI Taxonomy" id="252190"/>
    <lineage>
        <taxon>Eukaryota</taxon>
        <taxon>Fungi</taxon>
        <taxon>Dikarya</taxon>
        <taxon>Ascomycota</taxon>
        <taxon>Pezizomycotina</taxon>
        <taxon>Sordariomycetes</taxon>
        <taxon>Sordariomycetidae</taxon>
        <taxon>Sordariales</taxon>
        <taxon>Podosporaceae</taxon>
        <taxon>Podospora</taxon>
    </lineage>
</organism>
<dbReference type="GO" id="GO:0005829">
    <property type="term" value="C:cytosol"/>
    <property type="evidence" value="ECO:0007669"/>
    <property type="project" value="TreeGrafter"/>
</dbReference>
<dbReference type="Gene3D" id="3.20.20.140">
    <property type="entry name" value="Metal-dependent hydrolases"/>
    <property type="match status" value="1"/>
</dbReference>
<gene>
    <name evidence="6" type="ORF">QBC38DRAFT_483753</name>
</gene>
<evidence type="ECO:0000313" key="7">
    <source>
        <dbReference type="Proteomes" id="UP001301958"/>
    </source>
</evidence>
<dbReference type="InterPro" id="IPR032466">
    <property type="entry name" value="Metal_Hydrolase"/>
</dbReference>
<evidence type="ECO:0000256" key="1">
    <source>
        <dbReference type="ARBA" id="ARBA00022793"/>
    </source>
</evidence>